<feature type="region of interest" description="Disordered" evidence="2">
    <location>
        <begin position="80"/>
        <end position="208"/>
    </location>
</feature>
<evidence type="ECO:0000313" key="5">
    <source>
        <dbReference type="Proteomes" id="UP000019365"/>
    </source>
</evidence>
<dbReference type="EMBL" id="ATAX01000022">
    <property type="protein sequence ID" value="EWM53964.1"/>
    <property type="molecule type" value="Genomic_DNA"/>
</dbReference>
<evidence type="ECO:0000313" key="4">
    <source>
        <dbReference type="EMBL" id="EWM53964.1"/>
    </source>
</evidence>
<keyword evidence="5" id="KW-1185">Reference proteome</keyword>
<keyword evidence="3" id="KW-1133">Transmembrane helix</keyword>
<sequence>MKNYEDMAKDVLHRIDEYENERKMKRAKMTKVAASVTPVCAAAVVGVGLWKGGALTPHNDQLIASTVESTASDVILSVDNDTSADKHSANNNNADRNGEPTTSVSATDRQTATADTTIPRVTENGKNVVDGSGADNASVEANTPVADDKSSPVSDNNENTNNESQRATDSPAVQTEAPVQQTTPPVQQTEPATQSVPTETGNPSEDNHSPVIYFCKLEWNGLTFCVNDQVNATAYTRDQYIGKVSEFEGVYSDAYGYPINPADSVYTTTENVYVLLVIKADGTIIAMTNPAYSDGVVYRPHTEDVPYEDVQNYNGGFQAFN</sequence>
<feature type="compositionally biased region" description="Polar residues" evidence="2">
    <location>
        <begin position="195"/>
        <end position="204"/>
    </location>
</feature>
<evidence type="ECO:0000256" key="2">
    <source>
        <dbReference type="SAM" id="MobiDB-lite"/>
    </source>
</evidence>
<evidence type="ECO:0000256" key="3">
    <source>
        <dbReference type="SAM" id="Phobius"/>
    </source>
</evidence>
<feature type="compositionally biased region" description="Polar residues" evidence="2">
    <location>
        <begin position="89"/>
        <end position="105"/>
    </location>
</feature>
<dbReference type="Proteomes" id="UP000019365">
    <property type="component" value="Unassembled WGS sequence"/>
</dbReference>
<protein>
    <submittedName>
        <fullName evidence="4">Uncharacterized protein</fullName>
    </submittedName>
</protein>
<feature type="compositionally biased region" description="Polar residues" evidence="2">
    <location>
        <begin position="151"/>
        <end position="168"/>
    </location>
</feature>
<feature type="transmembrane region" description="Helical" evidence="3">
    <location>
        <begin position="32"/>
        <end position="50"/>
    </location>
</feature>
<organism evidence="4 5">
    <name type="scientific">Ruminococcus flavefaciens 007c</name>
    <dbReference type="NCBI Taxonomy" id="1341157"/>
    <lineage>
        <taxon>Bacteria</taxon>
        <taxon>Bacillati</taxon>
        <taxon>Bacillota</taxon>
        <taxon>Clostridia</taxon>
        <taxon>Eubacteriales</taxon>
        <taxon>Oscillospiraceae</taxon>
        <taxon>Ruminococcus</taxon>
    </lineage>
</organism>
<reference evidence="4 5" key="1">
    <citation type="journal article" date="2014" name="PLoS ONE">
        <title>Rumen cellulosomics: divergent fiber-degrading strategies revealed by comparative genome-wide analysis of six ruminococcal strains.</title>
        <authorList>
            <person name="Dassa B."/>
            <person name="Borovok I."/>
            <person name="Ruimy-Israeli V."/>
            <person name="Lamed R."/>
            <person name="Flint H.J."/>
            <person name="Duncan S.H."/>
            <person name="Henrissat B."/>
            <person name="Coutinho P."/>
            <person name="Morrison M."/>
            <person name="Mosoni P."/>
            <person name="Yeoman C.J."/>
            <person name="White B.A."/>
            <person name="Bayer E.A."/>
        </authorList>
    </citation>
    <scope>NUCLEOTIDE SEQUENCE [LARGE SCALE GENOMIC DNA]</scope>
    <source>
        <strain evidence="4 5">007c</strain>
    </source>
</reference>
<name>W7UR68_RUMFL</name>
<proteinExistence type="predicted"/>
<feature type="compositionally biased region" description="Low complexity" evidence="2">
    <location>
        <begin position="172"/>
        <end position="194"/>
    </location>
</feature>
<dbReference type="OrthoDB" id="1829142at2"/>
<accession>W7UR68</accession>
<dbReference type="RefSeq" id="WP_037298447.1">
    <property type="nucleotide sequence ID" value="NZ_ATAX01000022.1"/>
</dbReference>
<gene>
    <name evidence="4" type="ORF">RF007C_03375</name>
</gene>
<keyword evidence="3" id="KW-0812">Transmembrane</keyword>
<feature type="coiled-coil region" evidence="1">
    <location>
        <begin position="1"/>
        <end position="28"/>
    </location>
</feature>
<feature type="compositionally biased region" description="Low complexity" evidence="2">
    <location>
        <begin position="106"/>
        <end position="117"/>
    </location>
</feature>
<dbReference type="AlphaFoldDB" id="W7UR68"/>
<dbReference type="PATRIC" id="fig|1341157.4.peg.1327"/>
<comment type="caution">
    <text evidence="4">The sequence shown here is derived from an EMBL/GenBank/DDBJ whole genome shotgun (WGS) entry which is preliminary data.</text>
</comment>
<evidence type="ECO:0000256" key="1">
    <source>
        <dbReference type="SAM" id="Coils"/>
    </source>
</evidence>
<keyword evidence="3" id="KW-0472">Membrane</keyword>
<keyword evidence="1" id="KW-0175">Coiled coil</keyword>